<comment type="caution">
    <text evidence="2">The sequence shown here is derived from an EMBL/GenBank/DDBJ whole genome shotgun (WGS) entry which is preliminary data.</text>
</comment>
<keyword evidence="3" id="KW-1185">Reference proteome</keyword>
<dbReference type="EMBL" id="CAJHUC010001024">
    <property type="protein sequence ID" value="CAD7699467.1"/>
    <property type="molecule type" value="Genomic_DNA"/>
</dbReference>
<evidence type="ECO:0000313" key="3">
    <source>
        <dbReference type="Proteomes" id="UP000708148"/>
    </source>
</evidence>
<proteinExistence type="predicted"/>
<name>A0A8S1IXH5_9CHLO</name>
<feature type="region of interest" description="Disordered" evidence="1">
    <location>
        <begin position="216"/>
        <end position="269"/>
    </location>
</feature>
<protein>
    <submittedName>
        <fullName evidence="2">Uncharacterized protein</fullName>
    </submittedName>
</protein>
<evidence type="ECO:0000256" key="1">
    <source>
        <dbReference type="SAM" id="MobiDB-lite"/>
    </source>
</evidence>
<feature type="compositionally biased region" description="Low complexity" evidence="1">
    <location>
        <begin position="218"/>
        <end position="237"/>
    </location>
</feature>
<evidence type="ECO:0000313" key="2">
    <source>
        <dbReference type="EMBL" id="CAD7699467.1"/>
    </source>
</evidence>
<gene>
    <name evidence="2" type="ORF">OSTQU699_LOCUS4826</name>
</gene>
<feature type="compositionally biased region" description="Polar residues" evidence="1">
    <location>
        <begin position="238"/>
        <end position="251"/>
    </location>
</feature>
<dbReference type="AlphaFoldDB" id="A0A8S1IXH5"/>
<organism evidence="2 3">
    <name type="scientific">Ostreobium quekettii</name>
    <dbReference type="NCBI Taxonomy" id="121088"/>
    <lineage>
        <taxon>Eukaryota</taxon>
        <taxon>Viridiplantae</taxon>
        <taxon>Chlorophyta</taxon>
        <taxon>core chlorophytes</taxon>
        <taxon>Ulvophyceae</taxon>
        <taxon>TCBD clade</taxon>
        <taxon>Bryopsidales</taxon>
        <taxon>Ostreobineae</taxon>
        <taxon>Ostreobiaceae</taxon>
        <taxon>Ostreobium</taxon>
    </lineage>
</organism>
<sequence>PGPYLDDPSKLKYYPQELTQQNPPYGAMFQQYHLPVPIDPLGGVPHHQELLQIPNTGGTRINGKNRSTDTTAFVGRTIPEGTGLGTVNSRQHKDQGAANLDVDFPGLVVTRESKALKLISPKTNAPIRTEKEGNPRTVHRIPHPARNGIPASPGRMGGPSIERGYEDCGAATGQALSHPARRQQVASVAGHSMGECSGPMSPTSGLPIGSKLRRWMVSPGPGSSAAGSVDSGVEGSDQATTEDVQSSTDMQPHSDVLASEPAGTADYGQPLVDCGTGRWSGCEQQSLRCGSHQQTDVHSAGPEGHHNVDVMQGTKEARGCEGLPMHTPKAKVGDAAFGGGHTVGSHASGIPRDSRLRMWMTGPEQ</sequence>
<feature type="region of interest" description="Disordered" evidence="1">
    <location>
        <begin position="126"/>
        <end position="153"/>
    </location>
</feature>
<feature type="non-terminal residue" evidence="2">
    <location>
        <position position="1"/>
    </location>
</feature>
<accession>A0A8S1IXH5</accession>
<dbReference type="Proteomes" id="UP000708148">
    <property type="component" value="Unassembled WGS sequence"/>
</dbReference>
<reference evidence="2" key="1">
    <citation type="submission" date="2020-12" db="EMBL/GenBank/DDBJ databases">
        <authorList>
            <person name="Iha C."/>
        </authorList>
    </citation>
    <scope>NUCLEOTIDE SEQUENCE</scope>
</reference>
<feature type="region of interest" description="Disordered" evidence="1">
    <location>
        <begin position="343"/>
        <end position="365"/>
    </location>
</feature>